<dbReference type="RefSeq" id="WP_146569665.1">
    <property type="nucleotide sequence ID" value="NZ_CP042306.1"/>
</dbReference>
<evidence type="ECO:0000259" key="2">
    <source>
        <dbReference type="Pfam" id="PF06580"/>
    </source>
</evidence>
<name>A0A5B8LET3_9SPHN</name>
<dbReference type="AlphaFoldDB" id="A0A5B8LET3"/>
<dbReference type="InterPro" id="IPR050640">
    <property type="entry name" value="Bact_2-comp_sensor_kinase"/>
</dbReference>
<dbReference type="Proteomes" id="UP000315673">
    <property type="component" value="Chromosome"/>
</dbReference>
<feature type="transmembrane region" description="Helical" evidence="1">
    <location>
        <begin position="47"/>
        <end position="69"/>
    </location>
</feature>
<dbReference type="PANTHER" id="PTHR34220">
    <property type="entry name" value="SENSOR HISTIDINE KINASE YPDA"/>
    <property type="match status" value="1"/>
</dbReference>
<keyword evidence="4" id="KW-1185">Reference proteome</keyword>
<evidence type="ECO:0000313" key="3">
    <source>
        <dbReference type="EMBL" id="QDZ06581.1"/>
    </source>
</evidence>
<keyword evidence="1" id="KW-1133">Transmembrane helix</keyword>
<dbReference type="GO" id="GO:0000155">
    <property type="term" value="F:phosphorelay sensor kinase activity"/>
    <property type="evidence" value="ECO:0007669"/>
    <property type="project" value="InterPro"/>
</dbReference>
<dbReference type="Pfam" id="PF06580">
    <property type="entry name" value="His_kinase"/>
    <property type="match status" value="1"/>
</dbReference>
<dbReference type="GO" id="GO:0016020">
    <property type="term" value="C:membrane"/>
    <property type="evidence" value="ECO:0007669"/>
    <property type="project" value="InterPro"/>
</dbReference>
<proteinExistence type="predicted"/>
<organism evidence="3 4">
    <name type="scientific">Sphingomonas panacisoli</name>
    <dbReference type="NCBI Taxonomy" id="1813879"/>
    <lineage>
        <taxon>Bacteria</taxon>
        <taxon>Pseudomonadati</taxon>
        <taxon>Pseudomonadota</taxon>
        <taxon>Alphaproteobacteria</taxon>
        <taxon>Sphingomonadales</taxon>
        <taxon>Sphingomonadaceae</taxon>
        <taxon>Sphingomonas</taxon>
    </lineage>
</organism>
<accession>A0A5B8LET3</accession>
<protein>
    <recommendedName>
        <fullName evidence="2">Signal transduction histidine kinase internal region domain-containing protein</fullName>
    </recommendedName>
</protein>
<sequence>MQLGANQAKAERADWRHVAVLAAGFWLLQLFSTTAQRAVFAASETPLLFIVPRSLASLMGVLITLAFWLVLRRAQSWRSMLLLIVALVPVAAMLHAAGNFLLFDLFFREENRRGATVESYAMACIGWAWAYATVGSLVAAWIYLMRGRAEERRNDLLHDLARTAQLDALRYQIRPHFLFNTLNAVAALIHVGRSTDAEAMVENLSDYMRTTLEFAQSEFVALRDEVGLQKLYLDIEQTRFPDRLATRIDVPDTLVSTPVPSLILQPLVENAIKHGVARGRGLTRIDILVEDQPTGVSLKVSNDAEAQEAPASGHRIGLDNVRRRLELLYGEQASFAAGFNSMNRFEVSFTIPRPSADDD</sequence>
<feature type="domain" description="Signal transduction histidine kinase internal region" evidence="2">
    <location>
        <begin position="164"/>
        <end position="244"/>
    </location>
</feature>
<dbReference type="EMBL" id="CP042306">
    <property type="protein sequence ID" value="QDZ06581.1"/>
    <property type="molecule type" value="Genomic_DNA"/>
</dbReference>
<dbReference type="InterPro" id="IPR010559">
    <property type="entry name" value="Sig_transdc_His_kin_internal"/>
</dbReference>
<dbReference type="InterPro" id="IPR036890">
    <property type="entry name" value="HATPase_C_sf"/>
</dbReference>
<feature type="transmembrane region" description="Helical" evidence="1">
    <location>
        <begin position="119"/>
        <end position="144"/>
    </location>
</feature>
<keyword evidence="1" id="KW-0812">Transmembrane</keyword>
<reference evidence="3 4" key="1">
    <citation type="submission" date="2019-07" db="EMBL/GenBank/DDBJ databases">
        <title>Full genome sequence of Sphingomonas sp. 4R-6-7(HKS19).</title>
        <authorList>
            <person name="Im W.-T."/>
        </authorList>
    </citation>
    <scope>NUCLEOTIDE SEQUENCE [LARGE SCALE GENOMIC DNA]</scope>
    <source>
        <strain evidence="3 4">HKS19</strain>
    </source>
</reference>
<dbReference type="KEGG" id="spai:FPZ24_03075"/>
<dbReference type="Gene3D" id="3.30.565.10">
    <property type="entry name" value="Histidine kinase-like ATPase, C-terminal domain"/>
    <property type="match status" value="1"/>
</dbReference>
<evidence type="ECO:0000313" key="4">
    <source>
        <dbReference type="Proteomes" id="UP000315673"/>
    </source>
</evidence>
<keyword evidence="1" id="KW-0472">Membrane</keyword>
<dbReference type="OrthoDB" id="2514702at2"/>
<evidence type="ECO:0000256" key="1">
    <source>
        <dbReference type="SAM" id="Phobius"/>
    </source>
</evidence>
<gene>
    <name evidence="3" type="ORF">FPZ24_03075</name>
</gene>
<dbReference type="PANTHER" id="PTHR34220:SF7">
    <property type="entry name" value="SENSOR HISTIDINE KINASE YPDA"/>
    <property type="match status" value="1"/>
</dbReference>
<dbReference type="SUPFAM" id="SSF55874">
    <property type="entry name" value="ATPase domain of HSP90 chaperone/DNA topoisomerase II/histidine kinase"/>
    <property type="match status" value="1"/>
</dbReference>
<feature type="transmembrane region" description="Helical" evidence="1">
    <location>
        <begin position="81"/>
        <end position="107"/>
    </location>
</feature>